<protein>
    <submittedName>
        <fullName evidence="5">Uncharacterized protein</fullName>
    </submittedName>
</protein>
<gene>
    <name evidence="5" type="ORF">H2C83_00650</name>
</gene>
<evidence type="ECO:0000256" key="4">
    <source>
        <dbReference type="ARBA" id="ARBA00038054"/>
    </source>
</evidence>
<name>A0A7W1XPN8_9BACL</name>
<accession>A0A7W1XPN8</accession>
<keyword evidence="6" id="KW-1185">Reference proteome</keyword>
<proteinExistence type="inferred from homology"/>
<dbReference type="Proteomes" id="UP000538292">
    <property type="component" value="Unassembled WGS sequence"/>
</dbReference>
<dbReference type="PANTHER" id="PTHR33798:SF5">
    <property type="entry name" value="FLAVIN REDUCTASE LIKE DOMAIN-CONTAINING PROTEIN"/>
    <property type="match status" value="1"/>
</dbReference>
<dbReference type="PANTHER" id="PTHR33798">
    <property type="entry name" value="FLAVOPROTEIN OXYGENASE"/>
    <property type="match status" value="1"/>
</dbReference>
<organism evidence="5 6">
    <name type="scientific">Thermoactinomyces mirandus</name>
    <dbReference type="NCBI Taxonomy" id="2756294"/>
    <lineage>
        <taxon>Bacteria</taxon>
        <taxon>Bacillati</taxon>
        <taxon>Bacillota</taxon>
        <taxon>Bacilli</taxon>
        <taxon>Bacillales</taxon>
        <taxon>Thermoactinomycetaceae</taxon>
        <taxon>Thermoactinomyces</taxon>
    </lineage>
</organism>
<dbReference type="SUPFAM" id="SSF50475">
    <property type="entry name" value="FMN-binding split barrel"/>
    <property type="match status" value="1"/>
</dbReference>
<evidence type="ECO:0000313" key="6">
    <source>
        <dbReference type="Proteomes" id="UP000538292"/>
    </source>
</evidence>
<dbReference type="Gene3D" id="2.30.110.10">
    <property type="entry name" value="Electron Transport, Fmn-binding Protein, Chain A"/>
    <property type="match status" value="1"/>
</dbReference>
<dbReference type="AlphaFoldDB" id="A0A7W1XPN8"/>
<keyword evidence="3" id="KW-0288">FMN</keyword>
<dbReference type="EMBL" id="JACEOL010000002">
    <property type="protein sequence ID" value="MBA4600855.1"/>
    <property type="molecule type" value="Genomic_DNA"/>
</dbReference>
<sequence>MKETKLQMKCRLHRHLPLDGMEKRPNADFLISEVVQFHIDDELYFSGKIDEKALLPVGRLAGTNYVRSREMFSMPHLFYHEWIAQNKKSRS</sequence>
<evidence type="ECO:0000256" key="1">
    <source>
        <dbReference type="ARBA" id="ARBA00001917"/>
    </source>
</evidence>
<comment type="cofactor">
    <cofactor evidence="1">
        <name>FMN</name>
        <dbReference type="ChEBI" id="CHEBI:58210"/>
    </cofactor>
</comment>
<comment type="similarity">
    <text evidence="4">Belongs to the flavoredoxin family.</text>
</comment>
<reference evidence="5 6" key="1">
    <citation type="submission" date="2020-07" db="EMBL/GenBank/DDBJ databases">
        <title>Thermoactinomyces phylogeny.</title>
        <authorList>
            <person name="Dunlap C."/>
        </authorList>
    </citation>
    <scope>NUCLEOTIDE SEQUENCE [LARGE SCALE GENOMIC DNA]</scope>
    <source>
        <strain evidence="5 6">AMNI-1</strain>
    </source>
</reference>
<evidence type="ECO:0000313" key="5">
    <source>
        <dbReference type="EMBL" id="MBA4600855.1"/>
    </source>
</evidence>
<evidence type="ECO:0000256" key="2">
    <source>
        <dbReference type="ARBA" id="ARBA00022630"/>
    </source>
</evidence>
<keyword evidence="2" id="KW-0285">Flavoprotein</keyword>
<evidence type="ECO:0000256" key="3">
    <source>
        <dbReference type="ARBA" id="ARBA00022643"/>
    </source>
</evidence>
<comment type="caution">
    <text evidence="5">The sequence shown here is derived from an EMBL/GenBank/DDBJ whole genome shotgun (WGS) entry which is preliminary data.</text>
</comment>
<dbReference type="InterPro" id="IPR012349">
    <property type="entry name" value="Split_barrel_FMN-bd"/>
</dbReference>